<keyword evidence="4" id="KW-1185">Reference proteome</keyword>
<sequence>VTCYEIEPFHFLQTLSALNFLSIDDDDDGDECASGKGFIWVVPEDDEEFCVVEEGFKFKRGMVVVRGWVPRRLILKHPAVGGFLTSRLECSCEGGYVLECPFINGMHECKVS</sequence>
<organism evidence="3 4">
    <name type="scientific">Trifolium medium</name>
    <dbReference type="NCBI Taxonomy" id="97028"/>
    <lineage>
        <taxon>Eukaryota</taxon>
        <taxon>Viridiplantae</taxon>
        <taxon>Streptophyta</taxon>
        <taxon>Embryophyta</taxon>
        <taxon>Tracheophyta</taxon>
        <taxon>Spermatophyta</taxon>
        <taxon>Magnoliopsida</taxon>
        <taxon>eudicotyledons</taxon>
        <taxon>Gunneridae</taxon>
        <taxon>Pentapetalae</taxon>
        <taxon>rosids</taxon>
        <taxon>fabids</taxon>
        <taxon>Fabales</taxon>
        <taxon>Fabaceae</taxon>
        <taxon>Papilionoideae</taxon>
        <taxon>50 kb inversion clade</taxon>
        <taxon>NPAAA clade</taxon>
        <taxon>Hologalegina</taxon>
        <taxon>IRL clade</taxon>
        <taxon>Trifolieae</taxon>
        <taxon>Trifolium</taxon>
    </lineage>
</organism>
<feature type="non-terminal residue" evidence="3">
    <location>
        <position position="1"/>
    </location>
</feature>
<dbReference type="Proteomes" id="UP000265520">
    <property type="component" value="Unassembled WGS sequence"/>
</dbReference>
<evidence type="ECO:0000256" key="1">
    <source>
        <dbReference type="ARBA" id="ARBA00009995"/>
    </source>
</evidence>
<name>A0A392PVB0_9FABA</name>
<dbReference type="PANTHER" id="PTHR48047">
    <property type="entry name" value="GLYCOSYLTRANSFERASE"/>
    <property type="match status" value="1"/>
</dbReference>
<accession>A0A392PVB0</accession>
<dbReference type="SUPFAM" id="SSF53756">
    <property type="entry name" value="UDP-Glycosyltransferase/glycogen phosphorylase"/>
    <property type="match status" value="1"/>
</dbReference>
<reference evidence="3 4" key="1">
    <citation type="journal article" date="2018" name="Front. Plant Sci.">
        <title>Red Clover (Trifolium pratense) and Zigzag Clover (T. medium) - A Picture of Genomic Similarities and Differences.</title>
        <authorList>
            <person name="Dluhosova J."/>
            <person name="Istvanek J."/>
            <person name="Nedelnik J."/>
            <person name="Repkova J."/>
        </authorList>
    </citation>
    <scope>NUCLEOTIDE SEQUENCE [LARGE SCALE GENOMIC DNA]</scope>
    <source>
        <strain evidence="4">cv. 10/8</strain>
        <tissue evidence="3">Leaf</tissue>
    </source>
</reference>
<comment type="caution">
    <text evidence="3">The sequence shown here is derived from an EMBL/GenBank/DDBJ whole genome shotgun (WGS) entry which is preliminary data.</text>
</comment>
<protein>
    <submittedName>
        <fullName evidence="3">UDP-glycosyltransferase 73C3-like</fullName>
    </submittedName>
</protein>
<keyword evidence="3" id="KW-0808">Transferase</keyword>
<dbReference type="GO" id="GO:0035251">
    <property type="term" value="F:UDP-glucosyltransferase activity"/>
    <property type="evidence" value="ECO:0007669"/>
    <property type="project" value="TreeGrafter"/>
</dbReference>
<dbReference type="EMBL" id="LXQA010099087">
    <property type="protein sequence ID" value="MCI16031.1"/>
    <property type="molecule type" value="Genomic_DNA"/>
</dbReference>
<keyword evidence="2" id="KW-0328">Glycosyltransferase</keyword>
<comment type="similarity">
    <text evidence="1">Belongs to the UDP-glycosyltransferase family.</text>
</comment>
<dbReference type="Gene3D" id="3.40.50.2000">
    <property type="entry name" value="Glycogen Phosphorylase B"/>
    <property type="match status" value="1"/>
</dbReference>
<evidence type="ECO:0000313" key="4">
    <source>
        <dbReference type="Proteomes" id="UP000265520"/>
    </source>
</evidence>
<evidence type="ECO:0000256" key="2">
    <source>
        <dbReference type="ARBA" id="ARBA00022676"/>
    </source>
</evidence>
<dbReference type="AlphaFoldDB" id="A0A392PVB0"/>
<evidence type="ECO:0000313" key="3">
    <source>
        <dbReference type="EMBL" id="MCI16031.1"/>
    </source>
</evidence>
<proteinExistence type="inferred from homology"/>